<gene>
    <name evidence="13" type="primary">trmU</name>
    <name evidence="10" type="synonym">mnmA</name>
    <name evidence="13" type="ORF">Pcatena_10080</name>
</gene>
<dbReference type="Gene3D" id="2.40.30.10">
    <property type="entry name" value="Translation factors"/>
    <property type="match status" value="1"/>
</dbReference>
<evidence type="ECO:0000256" key="5">
    <source>
        <dbReference type="ARBA" id="ARBA00022741"/>
    </source>
</evidence>
<comment type="subcellular location">
    <subcellularLocation>
        <location evidence="10">Cytoplasm</location>
    </subcellularLocation>
</comment>
<keyword evidence="5 10" id="KW-0547">Nucleotide-binding</keyword>
<dbReference type="HAMAP" id="MF_00144">
    <property type="entry name" value="tRNA_thiouridyl_MnmA"/>
    <property type="match status" value="1"/>
</dbReference>
<feature type="active site" description="Cysteine persulfide intermediate" evidence="10">
    <location>
        <position position="200"/>
    </location>
</feature>
<comment type="catalytic activity">
    <reaction evidence="9 10">
        <text>S-sulfanyl-L-cysteinyl-[protein] + uridine(34) in tRNA + AH2 + ATP = 2-thiouridine(34) in tRNA + L-cysteinyl-[protein] + A + AMP + diphosphate + H(+)</text>
        <dbReference type="Rhea" id="RHEA:47032"/>
        <dbReference type="Rhea" id="RHEA-COMP:10131"/>
        <dbReference type="Rhea" id="RHEA-COMP:11726"/>
        <dbReference type="Rhea" id="RHEA-COMP:11727"/>
        <dbReference type="Rhea" id="RHEA-COMP:11728"/>
        <dbReference type="ChEBI" id="CHEBI:13193"/>
        <dbReference type="ChEBI" id="CHEBI:15378"/>
        <dbReference type="ChEBI" id="CHEBI:17499"/>
        <dbReference type="ChEBI" id="CHEBI:29950"/>
        <dbReference type="ChEBI" id="CHEBI:30616"/>
        <dbReference type="ChEBI" id="CHEBI:33019"/>
        <dbReference type="ChEBI" id="CHEBI:61963"/>
        <dbReference type="ChEBI" id="CHEBI:65315"/>
        <dbReference type="ChEBI" id="CHEBI:87170"/>
        <dbReference type="ChEBI" id="CHEBI:456215"/>
        <dbReference type="EC" id="2.8.1.13"/>
    </reaction>
</comment>
<evidence type="ECO:0000313" key="14">
    <source>
        <dbReference type="Proteomes" id="UP000273154"/>
    </source>
</evidence>
<comment type="function">
    <text evidence="10">Catalyzes the 2-thiolation of uridine at the wobble position (U34) of tRNA, leading to the formation of s(2)U34.</text>
</comment>
<dbReference type="KEGG" id="pcat:Pcatena_10080"/>
<feature type="region of interest" description="Interaction with tRNA" evidence="10">
    <location>
        <begin position="149"/>
        <end position="151"/>
    </location>
</feature>
<dbReference type="Proteomes" id="UP000273154">
    <property type="component" value="Chromosome"/>
</dbReference>
<sequence length="359" mass="38803">MSRGRVLVAMSGGVDSSVVASLLVEQGYECVGATMRLATNEDDRPGERTCCSTDDVADARQACWDAGIRHHVFDYTEAFERDVIDPFVTAYEAGLTPNPCVACNRHLKFGALLDRALKLGCGFLATGHYARVEHDGRGYHLLKGVDAGKDQSYFLFGLTQQRLAHVLFPLGGLHKNPEVRAIAERLGLTSAHKRDSEGICFVPGGNHLRFIEQRTGRVAPAGDILDTDGNVIGRHEGALRYTLGQRKGLGVACARPVYVCAIDTVANTVTLGGPERLMARSLVARDWNWVAGAAPEVRLRAAAKVRYHQPDQPCVATPLPDGRVRLEFDDAQRAITPGQAAVLYDGDEVLGGGTIESVE</sequence>
<comment type="similarity">
    <text evidence="10">Belongs to the MnmA/TRMU family.</text>
</comment>
<evidence type="ECO:0000256" key="10">
    <source>
        <dbReference type="HAMAP-Rule" id="MF_00144"/>
    </source>
</evidence>
<organism evidence="13 14">
    <name type="scientific">Parolsenella catena</name>
    <dbReference type="NCBI Taxonomy" id="2003188"/>
    <lineage>
        <taxon>Bacteria</taxon>
        <taxon>Bacillati</taxon>
        <taxon>Actinomycetota</taxon>
        <taxon>Coriobacteriia</taxon>
        <taxon>Coriobacteriales</taxon>
        <taxon>Atopobiaceae</taxon>
        <taxon>Parolsenella</taxon>
    </lineage>
</organism>
<keyword evidence="8 10" id="KW-1015">Disulfide bond</keyword>
<evidence type="ECO:0000259" key="11">
    <source>
        <dbReference type="Pfam" id="PF20258"/>
    </source>
</evidence>
<evidence type="ECO:0000256" key="4">
    <source>
        <dbReference type="ARBA" id="ARBA00022694"/>
    </source>
</evidence>
<evidence type="ECO:0000313" key="13">
    <source>
        <dbReference type="EMBL" id="BBH50421.1"/>
    </source>
</evidence>
<keyword evidence="3 10" id="KW-0808">Transferase</keyword>
<evidence type="ECO:0000256" key="7">
    <source>
        <dbReference type="ARBA" id="ARBA00022884"/>
    </source>
</evidence>
<evidence type="ECO:0000256" key="8">
    <source>
        <dbReference type="ARBA" id="ARBA00023157"/>
    </source>
</evidence>
<keyword evidence="1 10" id="KW-0963">Cytoplasm</keyword>
<evidence type="ECO:0000259" key="12">
    <source>
        <dbReference type="Pfam" id="PF20259"/>
    </source>
</evidence>
<dbReference type="Pfam" id="PF03054">
    <property type="entry name" value="tRNA_Me_trans"/>
    <property type="match status" value="1"/>
</dbReference>
<dbReference type="GO" id="GO:0008168">
    <property type="term" value="F:methyltransferase activity"/>
    <property type="evidence" value="ECO:0007669"/>
    <property type="project" value="UniProtKB-KW"/>
</dbReference>
<dbReference type="Gene3D" id="2.30.30.280">
    <property type="entry name" value="Adenine nucleotide alpha hydrolases-like domains"/>
    <property type="match status" value="1"/>
</dbReference>
<feature type="domain" description="tRNA-specific 2-thiouridylase MnmA-like C-terminal" evidence="11">
    <location>
        <begin position="280"/>
        <end position="355"/>
    </location>
</feature>
<dbReference type="GO" id="GO:0005524">
    <property type="term" value="F:ATP binding"/>
    <property type="evidence" value="ECO:0007669"/>
    <property type="project" value="UniProtKB-KW"/>
</dbReference>
<dbReference type="PANTHER" id="PTHR11933:SF5">
    <property type="entry name" value="MITOCHONDRIAL TRNA-SPECIFIC 2-THIOURIDYLASE 1"/>
    <property type="match status" value="1"/>
</dbReference>
<dbReference type="InterPro" id="IPR004506">
    <property type="entry name" value="MnmA-like"/>
</dbReference>
<feature type="active site" description="Nucleophile" evidence="10">
    <location>
        <position position="103"/>
    </location>
</feature>
<proteinExistence type="inferred from homology"/>
<dbReference type="GO" id="GO:0103016">
    <property type="term" value="F:tRNA-uridine 2-sulfurtransferase activity"/>
    <property type="evidence" value="ECO:0007669"/>
    <property type="project" value="UniProtKB-EC"/>
</dbReference>
<dbReference type="PANTHER" id="PTHR11933">
    <property type="entry name" value="TRNA 5-METHYLAMINOMETHYL-2-THIOURIDYLATE -METHYLTRANSFERASE"/>
    <property type="match status" value="1"/>
</dbReference>
<dbReference type="GO" id="GO:0002143">
    <property type="term" value="P:tRNA wobble position uridine thiolation"/>
    <property type="evidence" value="ECO:0007669"/>
    <property type="project" value="TreeGrafter"/>
</dbReference>
<feature type="site" description="Interaction with tRNA" evidence="10">
    <location>
        <position position="339"/>
    </location>
</feature>
<dbReference type="GO" id="GO:0005737">
    <property type="term" value="C:cytoplasm"/>
    <property type="evidence" value="ECO:0007669"/>
    <property type="project" value="UniProtKB-SubCell"/>
</dbReference>
<dbReference type="NCBIfam" id="NF001138">
    <property type="entry name" value="PRK00143.1"/>
    <property type="match status" value="1"/>
</dbReference>
<evidence type="ECO:0000256" key="2">
    <source>
        <dbReference type="ARBA" id="ARBA00022555"/>
    </source>
</evidence>
<feature type="region of interest" description="Interaction with tRNA" evidence="10">
    <location>
        <begin position="306"/>
        <end position="307"/>
    </location>
</feature>
<dbReference type="RefSeq" id="WP_126422235.1">
    <property type="nucleotide sequence ID" value="NZ_AP019367.1"/>
</dbReference>
<dbReference type="OrthoDB" id="9800696at2"/>
<keyword evidence="6 10" id="KW-0067">ATP-binding</keyword>
<feature type="site" description="Interaction with tRNA" evidence="10">
    <location>
        <position position="128"/>
    </location>
</feature>
<dbReference type="NCBIfam" id="TIGR00420">
    <property type="entry name" value="trmU"/>
    <property type="match status" value="1"/>
</dbReference>
<evidence type="ECO:0000256" key="9">
    <source>
        <dbReference type="ARBA" id="ARBA00051542"/>
    </source>
</evidence>
<comment type="caution">
    <text evidence="10">Lacks conserved residue(s) required for the propagation of feature annotation.</text>
</comment>
<dbReference type="EMBL" id="AP019367">
    <property type="protein sequence ID" value="BBH50421.1"/>
    <property type="molecule type" value="Genomic_DNA"/>
</dbReference>
<feature type="disulfide bond" description="Alternate" evidence="10">
    <location>
        <begin position="103"/>
        <end position="200"/>
    </location>
</feature>
<dbReference type="FunFam" id="3.40.50.620:FF:000115">
    <property type="entry name" value="tRNA-specific 2-thiouridylase MnmA"/>
    <property type="match status" value="1"/>
</dbReference>
<dbReference type="SUPFAM" id="SSF52402">
    <property type="entry name" value="Adenine nucleotide alpha hydrolases-like"/>
    <property type="match status" value="1"/>
</dbReference>
<dbReference type="InterPro" id="IPR046885">
    <property type="entry name" value="MnmA-like_C"/>
</dbReference>
<feature type="domain" description="tRNA-specific 2-thiouridylase MnmA-like central" evidence="12">
    <location>
        <begin position="210"/>
        <end position="272"/>
    </location>
</feature>
<dbReference type="Pfam" id="PF20258">
    <property type="entry name" value="tRNA_Me_trans_C"/>
    <property type="match status" value="1"/>
</dbReference>
<name>A0A3G9JY41_9ACTN</name>
<dbReference type="EC" id="2.8.1.13" evidence="10"/>
<feature type="binding site" evidence="10">
    <location>
        <position position="35"/>
    </location>
    <ligand>
        <name>ATP</name>
        <dbReference type="ChEBI" id="CHEBI:30616"/>
    </ligand>
</feature>
<evidence type="ECO:0000256" key="1">
    <source>
        <dbReference type="ARBA" id="ARBA00022490"/>
    </source>
</evidence>
<keyword evidence="2 10" id="KW-0820">tRNA-binding</keyword>
<dbReference type="Gene3D" id="3.40.50.620">
    <property type="entry name" value="HUPs"/>
    <property type="match status" value="1"/>
</dbReference>
<keyword evidence="7 10" id="KW-0694">RNA-binding</keyword>
<dbReference type="GeneID" id="88849141"/>
<dbReference type="InterPro" id="IPR014729">
    <property type="entry name" value="Rossmann-like_a/b/a_fold"/>
</dbReference>
<keyword evidence="14" id="KW-1185">Reference proteome</keyword>
<dbReference type="Pfam" id="PF20259">
    <property type="entry name" value="tRNA_Me_trans_M"/>
    <property type="match status" value="1"/>
</dbReference>
<accession>A0A3G9JY41</accession>
<feature type="binding site" evidence="10">
    <location>
        <position position="127"/>
    </location>
    <ligand>
        <name>ATP</name>
        <dbReference type="ChEBI" id="CHEBI:30616"/>
    </ligand>
</feature>
<evidence type="ECO:0000256" key="3">
    <source>
        <dbReference type="ARBA" id="ARBA00022679"/>
    </source>
</evidence>
<dbReference type="InterPro" id="IPR023382">
    <property type="entry name" value="MnmA-like_central_sf"/>
</dbReference>
<dbReference type="FunFam" id="2.40.30.10:FF:000023">
    <property type="entry name" value="tRNA-specific 2-thiouridylase MnmA"/>
    <property type="match status" value="1"/>
</dbReference>
<feature type="binding site" evidence="10">
    <location>
        <begin position="9"/>
        <end position="16"/>
    </location>
    <ligand>
        <name>ATP</name>
        <dbReference type="ChEBI" id="CHEBI:30616"/>
    </ligand>
</feature>
<keyword evidence="4 10" id="KW-0819">tRNA processing</keyword>
<evidence type="ECO:0000256" key="6">
    <source>
        <dbReference type="ARBA" id="ARBA00022840"/>
    </source>
</evidence>
<dbReference type="CDD" id="cd01998">
    <property type="entry name" value="MnmA_TRMU-like"/>
    <property type="match status" value="1"/>
</dbReference>
<dbReference type="GO" id="GO:0000049">
    <property type="term" value="F:tRNA binding"/>
    <property type="evidence" value="ECO:0007669"/>
    <property type="project" value="UniProtKB-KW"/>
</dbReference>
<keyword evidence="13" id="KW-0489">Methyltransferase</keyword>
<protein>
    <recommendedName>
        <fullName evidence="10">tRNA-specific 2-thiouridylase MnmA</fullName>
        <ecNumber evidence="10">2.8.1.13</ecNumber>
    </recommendedName>
</protein>
<reference evidence="14" key="1">
    <citation type="submission" date="2018-11" db="EMBL/GenBank/DDBJ databases">
        <title>Comparative genomics of Parolsenella catena and Libanicoccus massiliensis: Reclassification of Libanicoccus massiliensis as Parolsenella massiliensis comb. nov.</title>
        <authorList>
            <person name="Sakamoto M."/>
            <person name="Ikeyama N."/>
            <person name="Murakami T."/>
            <person name="Mori H."/>
            <person name="Yuki M."/>
            <person name="Ohkuma M."/>
        </authorList>
    </citation>
    <scope>NUCLEOTIDE SEQUENCE [LARGE SCALE GENOMIC DNA]</scope>
    <source>
        <strain evidence="14">JCM 31932</strain>
    </source>
</reference>
<dbReference type="AlphaFoldDB" id="A0A3G9JY41"/>
<dbReference type="GO" id="GO:0032259">
    <property type="term" value="P:methylation"/>
    <property type="evidence" value="ECO:0007669"/>
    <property type="project" value="UniProtKB-KW"/>
</dbReference>
<dbReference type="InterPro" id="IPR046884">
    <property type="entry name" value="MnmA-like_central"/>
</dbReference>